<feature type="signal peptide" evidence="1">
    <location>
        <begin position="1"/>
        <end position="17"/>
    </location>
</feature>
<proteinExistence type="predicted"/>
<accession>A0A0U4XNH7</accession>
<dbReference type="EMBL" id="CP013987">
    <property type="protein sequence ID" value="ALZ82665.1"/>
    <property type="molecule type" value="Genomic_DNA"/>
</dbReference>
<name>A0A0U4XNH7_9PSED</name>
<protein>
    <submittedName>
        <fullName evidence="2">NADH:ubiquinone oxidoreductase</fullName>
    </submittedName>
</protein>
<dbReference type="OrthoDB" id="7013721at2"/>
<dbReference type="Proteomes" id="UP000064137">
    <property type="component" value="Chromosome"/>
</dbReference>
<organism evidence="2 3">
    <name type="scientific">Pseudomonas oryzihabitans</name>
    <dbReference type="NCBI Taxonomy" id="47885"/>
    <lineage>
        <taxon>Bacteria</taxon>
        <taxon>Pseudomonadati</taxon>
        <taxon>Pseudomonadota</taxon>
        <taxon>Gammaproteobacteria</taxon>
        <taxon>Pseudomonadales</taxon>
        <taxon>Pseudomonadaceae</taxon>
        <taxon>Pseudomonas</taxon>
    </lineage>
</organism>
<dbReference type="AlphaFoldDB" id="A0A0U4XNH7"/>
<evidence type="ECO:0000313" key="2">
    <source>
        <dbReference type="EMBL" id="ALZ82665.1"/>
    </source>
</evidence>
<evidence type="ECO:0000256" key="1">
    <source>
        <dbReference type="SAM" id="SignalP"/>
    </source>
</evidence>
<keyword evidence="2" id="KW-0830">Ubiquinone</keyword>
<gene>
    <name evidence="2" type="ORF">APT59_00035</name>
</gene>
<evidence type="ECO:0000313" key="3">
    <source>
        <dbReference type="Proteomes" id="UP000064137"/>
    </source>
</evidence>
<feature type="chain" id="PRO_5006854222" evidence="1">
    <location>
        <begin position="18"/>
        <end position="116"/>
    </location>
</feature>
<dbReference type="RefSeq" id="WP_059312986.1">
    <property type="nucleotide sequence ID" value="NZ_CP013987.1"/>
</dbReference>
<keyword evidence="1" id="KW-0732">Signal</keyword>
<sequence length="116" mass="12998">MRRLLIALLLLPSLALADACVIRSRQGSVDVQICQSNIDIPAKLFREGFCQPQLKGQQTEVRFVDRCPVGEIGICRDARSPGVPYRQDIHYYGEPGDGRFLAVACRQQNQGSWRVP</sequence>
<dbReference type="KEGG" id="por:APT59_00035"/>
<reference evidence="2 3" key="1">
    <citation type="submission" date="2016-01" db="EMBL/GenBank/DDBJ databases">
        <title>Annotation of Pseudomonas oryzihabitans USDA-ARS-USMARC-56511.</title>
        <authorList>
            <person name="Harhay G.P."/>
            <person name="Harhay D.M."/>
            <person name="Smith T.P.L."/>
            <person name="Bono J.L."/>
            <person name="Heaton M.P."/>
            <person name="Clawson M.L."/>
            <person name="Chitko-Mckown C.G."/>
            <person name="Capik S.F."/>
            <person name="DeDonder K.D."/>
            <person name="Apley M.D."/>
            <person name="Lubbers B.V."/>
            <person name="White B.J."/>
            <person name="Larson R.L."/>
        </authorList>
    </citation>
    <scope>NUCLEOTIDE SEQUENCE [LARGE SCALE GENOMIC DNA]</scope>
    <source>
        <strain evidence="2 3">USDA-ARS-USMARC-56511</strain>
    </source>
</reference>